<sequence length="688" mass="78836">MADEAVHYFTEQFQEDRSPCDFEIIDHVPKLVGTEQNIHLMRQATKEEVQQATMGLNGESAAGPDGFTGAFFHSCWDIIGDDVLNMVKSFFNGHALPKFVTHTNLILLPKKKEVQTFSDLRPISLSNFINKVISRVIHERLVSLLPTLISDEQAGFVKGRNIVENVILTQEIITDIRLRTMVGPNVVIKLDMTKAYDHFSWLFLTKVLRQMGFWETFIGLVYGIVSNNWYTVLINGQPHGFFKSTRGVKQGDLLSPTLFILAAKALSRALNDLHLNLYFCGFGMPKWSPKINNLSYTDDTIIFSSSDAKSLQLVMEILAAYERASGQQINKSKSAVYMHDASPQDVVNKIQRITGISKQEFPFIYLGCTIFYTRRKMEFSEEGGAGFRSLHDVAKALFSKLWWNFITKSTLWSSFMSQKYCKKLNPIVVPWRYGSHAWRKMLECRDIVEHQIGWRTKMSSSLFWFDNWTRLGALYFITPPEFYIDESVNNVSDVVDRGAWDANKLANILPEEYTVHILDNIKPPGEQQLLDKPYWCLETGGNFAVKSAWEYLRQRNDTGEAYKKMWVKGLPFKISFFTWKVWRVKLPLDDHLKRMGYSMPSCCWCCAQLGEETLVHLFFTSFAANKVWSYFLMNAGINLESMSMHEAIVMDAQSVSKIEANFSSTSGYHFMGVVEEKKQLQARGSSND</sequence>
<name>A0A1S3ZB11_TOBAC</name>
<accession>A0A1S3ZB11</accession>
<organism evidence="2">
    <name type="scientific">Nicotiana tabacum</name>
    <name type="common">Common tobacco</name>
    <dbReference type="NCBI Taxonomy" id="4097"/>
    <lineage>
        <taxon>Eukaryota</taxon>
        <taxon>Viridiplantae</taxon>
        <taxon>Streptophyta</taxon>
        <taxon>Embryophyta</taxon>
        <taxon>Tracheophyta</taxon>
        <taxon>Spermatophyta</taxon>
        <taxon>Magnoliopsida</taxon>
        <taxon>eudicotyledons</taxon>
        <taxon>Gunneridae</taxon>
        <taxon>Pentapetalae</taxon>
        <taxon>asterids</taxon>
        <taxon>lamiids</taxon>
        <taxon>Solanales</taxon>
        <taxon>Solanaceae</taxon>
        <taxon>Nicotianoideae</taxon>
        <taxon>Nicotianeae</taxon>
        <taxon>Nicotiana</taxon>
    </lineage>
</organism>
<proteinExistence type="predicted"/>
<feature type="domain" description="Reverse transcriptase" evidence="1">
    <location>
        <begin position="89"/>
        <end position="370"/>
    </location>
</feature>
<dbReference type="PROSITE" id="PS50878">
    <property type="entry name" value="RT_POL"/>
    <property type="match status" value="1"/>
</dbReference>
<gene>
    <name evidence="2" type="primary">LOC107784750</name>
</gene>
<dbReference type="SUPFAM" id="SSF56672">
    <property type="entry name" value="DNA/RNA polymerases"/>
    <property type="match status" value="1"/>
</dbReference>
<dbReference type="Pfam" id="PF13966">
    <property type="entry name" value="zf-RVT"/>
    <property type="match status" value="1"/>
</dbReference>
<dbReference type="PaxDb" id="4097-A0A1S3ZB11"/>
<dbReference type="PANTHER" id="PTHR46890:SF34">
    <property type="entry name" value="REVERSE TRANSCRIPTASE DOMAIN-CONTAINING PROTEIN"/>
    <property type="match status" value="1"/>
</dbReference>
<dbReference type="Pfam" id="PF00078">
    <property type="entry name" value="RVT_1"/>
    <property type="match status" value="1"/>
</dbReference>
<evidence type="ECO:0000313" key="2">
    <source>
        <dbReference type="RefSeq" id="XP_016461412.1"/>
    </source>
</evidence>
<dbReference type="AlphaFoldDB" id="A0A1S3ZB11"/>
<reference evidence="2" key="1">
    <citation type="submission" date="2025-08" db="UniProtKB">
        <authorList>
            <consortium name="RefSeq"/>
        </authorList>
    </citation>
    <scope>IDENTIFICATION</scope>
</reference>
<protein>
    <recommendedName>
        <fullName evidence="1">Reverse transcriptase domain-containing protein</fullName>
    </recommendedName>
</protein>
<dbReference type="PANTHER" id="PTHR46890">
    <property type="entry name" value="NON-LTR RETROLELEMENT REVERSE TRANSCRIPTASE-LIKE PROTEIN-RELATED"/>
    <property type="match status" value="1"/>
</dbReference>
<dbReference type="CDD" id="cd01650">
    <property type="entry name" value="RT_nLTR_like"/>
    <property type="match status" value="1"/>
</dbReference>
<dbReference type="InterPro" id="IPR052343">
    <property type="entry name" value="Retrotransposon-Effector_Assoc"/>
</dbReference>
<dbReference type="OMA" id="ACSKINI"/>
<dbReference type="InterPro" id="IPR043502">
    <property type="entry name" value="DNA/RNA_pol_sf"/>
</dbReference>
<dbReference type="RefSeq" id="XP_016461412.1">
    <property type="nucleotide sequence ID" value="XM_016605926.1"/>
</dbReference>
<dbReference type="InterPro" id="IPR026960">
    <property type="entry name" value="RVT-Znf"/>
</dbReference>
<dbReference type="KEGG" id="nta:107784750"/>
<dbReference type="InterPro" id="IPR000477">
    <property type="entry name" value="RT_dom"/>
</dbReference>
<evidence type="ECO:0000259" key="1">
    <source>
        <dbReference type="PROSITE" id="PS50878"/>
    </source>
</evidence>
<dbReference type="OrthoDB" id="1301749at2759"/>